<dbReference type="InterPro" id="IPR011009">
    <property type="entry name" value="Kinase-like_dom_sf"/>
</dbReference>
<dbReference type="GO" id="GO:0016301">
    <property type="term" value="F:kinase activity"/>
    <property type="evidence" value="ECO:0007669"/>
    <property type="project" value="UniProtKB-KW"/>
</dbReference>
<comment type="caution">
    <text evidence="1">The sequence shown here is derived from an EMBL/GenBank/DDBJ whole genome shotgun (WGS) entry which is preliminary data.</text>
</comment>
<evidence type="ECO:0000313" key="1">
    <source>
        <dbReference type="EMBL" id="MBA9040266.1"/>
    </source>
</evidence>
<evidence type="ECO:0000313" key="2">
    <source>
        <dbReference type="Proteomes" id="UP000543174"/>
    </source>
</evidence>
<dbReference type="RefSeq" id="WP_234014971.1">
    <property type="nucleotide sequence ID" value="NZ_CP072473.1"/>
</dbReference>
<dbReference type="Gene3D" id="3.90.1200.10">
    <property type="match status" value="1"/>
</dbReference>
<dbReference type="AlphaFoldDB" id="A0A7W3NCB6"/>
<accession>A0A7W3NCB6</accession>
<dbReference type="SUPFAM" id="SSF56112">
    <property type="entry name" value="Protein kinase-like (PK-like)"/>
    <property type="match status" value="1"/>
</dbReference>
<organism evidence="1 2">
    <name type="scientific">Priestia aryabhattai</name>
    <name type="common">Bacillus aryabhattai</name>
    <dbReference type="NCBI Taxonomy" id="412384"/>
    <lineage>
        <taxon>Bacteria</taxon>
        <taxon>Bacillati</taxon>
        <taxon>Bacillota</taxon>
        <taxon>Bacilli</taxon>
        <taxon>Bacillales</taxon>
        <taxon>Bacillaceae</taxon>
        <taxon>Priestia</taxon>
    </lineage>
</organism>
<reference evidence="1" key="1">
    <citation type="submission" date="2020-08" db="EMBL/GenBank/DDBJ databases">
        <title>Functional genomics of gut bacteria from endangered species of beetles.</title>
        <authorList>
            <person name="Carlos-Shanley C."/>
        </authorList>
    </citation>
    <scope>NUCLEOTIDE SEQUENCE [LARGE SCALE GENOMIC DNA]</scope>
    <source>
        <strain evidence="1">S00060</strain>
    </source>
</reference>
<name>A0A7W3NCB6_PRIAR</name>
<protein>
    <submittedName>
        <fullName evidence="1">Thiamine kinase-like enzyme</fullName>
    </submittedName>
</protein>
<dbReference type="EMBL" id="JACJHT010000003">
    <property type="protein sequence ID" value="MBA9040266.1"/>
    <property type="molecule type" value="Genomic_DNA"/>
</dbReference>
<sequence length="321" mass="38809">MKIDYYTRDDFNLNRLFLYLKKRDIHVETYRMKKPHVIIADTNKGKKVIKAYRDKGKIEHVYHFLSQIQQGYAVNFEAYPEGELYIKDRHLYWAMMPFVKQVKEVTYESFQDREEVLQTLTRYHREVQKKKIAVYTKLPEYDLILKWKKRLSSFREASHIFREFNQFHVYKDIVTWGEKALVLMERFKDSGLNCSIIHGDVASHNFLKTNHLGIVMIDFDLSAKAPALYDYVQLAQRFLPYVQWSMKELLQHSKIKELSKQRFFLASLLFPSMLMRNWNINASALSWANRQRLMQQSVEEWSQRTHFYRVIYQHLQNLHDM</sequence>
<gene>
    <name evidence="1" type="ORF">HNP21_003376</name>
</gene>
<proteinExistence type="predicted"/>
<keyword evidence="2" id="KW-1185">Reference proteome</keyword>
<dbReference type="Proteomes" id="UP000543174">
    <property type="component" value="Unassembled WGS sequence"/>
</dbReference>